<feature type="transmembrane region" description="Helical" evidence="1">
    <location>
        <begin position="153"/>
        <end position="175"/>
    </location>
</feature>
<evidence type="ECO:0000256" key="1">
    <source>
        <dbReference type="SAM" id="Phobius"/>
    </source>
</evidence>
<keyword evidence="3" id="KW-1185">Reference proteome</keyword>
<name>A0A6B9ZKN5_9BACT</name>
<dbReference type="RefSeq" id="WP_162334180.1">
    <property type="nucleotide sequence ID" value="NZ_CP048113.1"/>
</dbReference>
<dbReference type="KEGG" id="chih:GWR21_24065"/>
<feature type="transmembrane region" description="Helical" evidence="1">
    <location>
        <begin position="128"/>
        <end position="146"/>
    </location>
</feature>
<evidence type="ECO:0000313" key="3">
    <source>
        <dbReference type="Proteomes" id="UP000476411"/>
    </source>
</evidence>
<organism evidence="2 3">
    <name type="scientific">Chitinophaga agri</name>
    <dbReference type="NCBI Taxonomy" id="2703787"/>
    <lineage>
        <taxon>Bacteria</taxon>
        <taxon>Pseudomonadati</taxon>
        <taxon>Bacteroidota</taxon>
        <taxon>Chitinophagia</taxon>
        <taxon>Chitinophagales</taxon>
        <taxon>Chitinophagaceae</taxon>
        <taxon>Chitinophaga</taxon>
    </lineage>
</organism>
<feature type="transmembrane region" description="Helical" evidence="1">
    <location>
        <begin position="90"/>
        <end position="108"/>
    </location>
</feature>
<gene>
    <name evidence="2" type="ORF">GWR21_24065</name>
</gene>
<dbReference type="AlphaFoldDB" id="A0A6B9ZKN5"/>
<reference evidence="2 3" key="1">
    <citation type="submission" date="2020-01" db="EMBL/GenBank/DDBJ databases">
        <title>Complete genome sequence of Chitinophaga sp. H33E-04 isolated from quinoa roots.</title>
        <authorList>
            <person name="Weon H.-Y."/>
            <person name="Lee S.A."/>
        </authorList>
    </citation>
    <scope>NUCLEOTIDE SEQUENCE [LARGE SCALE GENOMIC DNA]</scope>
    <source>
        <strain evidence="2 3">H33E-04</strain>
    </source>
</reference>
<sequence>MNFDFYEEFQNFSNTELLKIIRQPEQYDPQAVIAANKLIAERDVTEEEKDVVDDHINQQVAKHEKKQLANKQLQTFFQSFVQPDPGSYEVYLNGMLLLLVISSFYQLFLIYGPGGTFYLCTDCSDRVLIMGFVLPAGMLLIAYLLFSRQRWGWLLSFGWFITVVAFYVICYILNATSFMRFFVPWLEFVIGTTLYSGAIYVLNKPQMKEAFGITSAMILKTAIAGLVIAIVCVVLVNFFWT</sequence>
<keyword evidence="1" id="KW-0472">Membrane</keyword>
<proteinExistence type="predicted"/>
<keyword evidence="1" id="KW-1133">Transmembrane helix</keyword>
<evidence type="ECO:0000313" key="2">
    <source>
        <dbReference type="EMBL" id="QHS62546.1"/>
    </source>
</evidence>
<feature type="transmembrane region" description="Helical" evidence="1">
    <location>
        <begin position="222"/>
        <end position="240"/>
    </location>
</feature>
<dbReference type="Proteomes" id="UP000476411">
    <property type="component" value="Chromosome"/>
</dbReference>
<accession>A0A6B9ZKN5</accession>
<feature type="transmembrane region" description="Helical" evidence="1">
    <location>
        <begin position="181"/>
        <end position="202"/>
    </location>
</feature>
<dbReference type="EMBL" id="CP048113">
    <property type="protein sequence ID" value="QHS62546.1"/>
    <property type="molecule type" value="Genomic_DNA"/>
</dbReference>
<protein>
    <submittedName>
        <fullName evidence="2">Uncharacterized protein</fullName>
    </submittedName>
</protein>
<keyword evidence="1" id="KW-0812">Transmembrane</keyword>